<dbReference type="Gene3D" id="3.40.630.30">
    <property type="match status" value="1"/>
</dbReference>
<dbReference type="SUPFAM" id="SSF55729">
    <property type="entry name" value="Acyl-CoA N-acyltransferases (Nat)"/>
    <property type="match status" value="1"/>
</dbReference>
<evidence type="ECO:0000259" key="1">
    <source>
        <dbReference type="PROSITE" id="PS51186"/>
    </source>
</evidence>
<dbReference type="InterPro" id="IPR000182">
    <property type="entry name" value="GNAT_dom"/>
</dbReference>
<feature type="domain" description="N-acetyltransferase" evidence="1">
    <location>
        <begin position="2"/>
        <end position="159"/>
    </location>
</feature>
<reference evidence="3" key="1">
    <citation type="submission" date="2020-05" db="EMBL/GenBank/DDBJ databases">
        <authorList>
            <person name="Chiriac C."/>
            <person name="Salcher M."/>
            <person name="Ghai R."/>
            <person name="Kavagutti S V."/>
        </authorList>
    </citation>
    <scope>NUCLEOTIDE SEQUENCE</scope>
</reference>
<name>A0A6J7M096_9ZZZZ</name>
<dbReference type="Pfam" id="PF00583">
    <property type="entry name" value="Acetyltransf_1"/>
    <property type="match status" value="1"/>
</dbReference>
<evidence type="ECO:0000313" key="4">
    <source>
        <dbReference type="EMBL" id="CAB5033746.1"/>
    </source>
</evidence>
<dbReference type="AlphaFoldDB" id="A0A6J7M096"/>
<accession>A0A6J7M096</accession>
<dbReference type="EMBL" id="CAEZYK010000058">
    <property type="protein sequence ID" value="CAB4727003.1"/>
    <property type="molecule type" value="Genomic_DNA"/>
</dbReference>
<dbReference type="EMBL" id="CAFBOF010000007">
    <property type="protein sequence ID" value="CAB4972972.1"/>
    <property type="molecule type" value="Genomic_DNA"/>
</dbReference>
<dbReference type="EMBL" id="CAFBPQ010000096">
    <property type="protein sequence ID" value="CAB5033746.1"/>
    <property type="molecule type" value="Genomic_DNA"/>
</dbReference>
<dbReference type="PROSITE" id="PS51186">
    <property type="entry name" value="GNAT"/>
    <property type="match status" value="1"/>
</dbReference>
<proteinExistence type="predicted"/>
<organism evidence="3">
    <name type="scientific">freshwater metagenome</name>
    <dbReference type="NCBI Taxonomy" id="449393"/>
    <lineage>
        <taxon>unclassified sequences</taxon>
        <taxon>metagenomes</taxon>
        <taxon>ecological metagenomes</taxon>
    </lineage>
</organism>
<evidence type="ECO:0000313" key="3">
    <source>
        <dbReference type="EMBL" id="CAB4972972.1"/>
    </source>
</evidence>
<evidence type="ECO:0000313" key="2">
    <source>
        <dbReference type="EMBL" id="CAB4727003.1"/>
    </source>
</evidence>
<gene>
    <name evidence="2" type="ORF">UFOPK2683_01042</name>
    <name evidence="3" type="ORF">UFOPK3897_00599</name>
    <name evidence="4" type="ORF">UFOPK4121_01660</name>
</gene>
<dbReference type="InterPro" id="IPR016181">
    <property type="entry name" value="Acyl_CoA_acyltransferase"/>
</dbReference>
<protein>
    <submittedName>
        <fullName evidence="3">Unannotated protein</fullName>
    </submittedName>
</protein>
<dbReference type="GO" id="GO:0016747">
    <property type="term" value="F:acyltransferase activity, transferring groups other than amino-acyl groups"/>
    <property type="evidence" value="ECO:0007669"/>
    <property type="project" value="InterPro"/>
</dbReference>
<sequence>MEDHRKATESDRDRIVELAEGLRRELGPMRGGDLWIRRESASLPLDDTVDLWLNDPRYTLLVGTYEGSVVGYGIMEKETLADQSHLGVIHEIYVEDASRSVSVGESLLDGLAEAAHEQKCAGLDVRVLPGHRLAKNFFEAQDFRARIIVMHRDLKSDPT</sequence>